<dbReference type="PANTHER" id="PTHR11567">
    <property type="entry name" value="ACID PHOSPHATASE-RELATED"/>
    <property type="match status" value="1"/>
</dbReference>
<reference evidence="3" key="1">
    <citation type="submission" date="2023-06" db="EMBL/GenBank/DDBJ databases">
        <title>Genome-scale phylogeny and comparative genomics of the fungal order Sordariales.</title>
        <authorList>
            <consortium name="Lawrence Berkeley National Laboratory"/>
            <person name="Hensen N."/>
            <person name="Bonometti L."/>
            <person name="Westerberg I."/>
            <person name="Brannstrom I.O."/>
            <person name="Guillou S."/>
            <person name="Cros-Aarteil S."/>
            <person name="Calhoun S."/>
            <person name="Haridas S."/>
            <person name="Kuo A."/>
            <person name="Mondo S."/>
            <person name="Pangilinan J."/>
            <person name="Riley R."/>
            <person name="Labutti K."/>
            <person name="Andreopoulos B."/>
            <person name="Lipzen A."/>
            <person name="Chen C."/>
            <person name="Yanf M."/>
            <person name="Daum C."/>
            <person name="Ng V."/>
            <person name="Clum A."/>
            <person name="Steindorff A."/>
            <person name="Ohm R."/>
            <person name="Martin F."/>
            <person name="Silar P."/>
            <person name="Natvig D."/>
            <person name="Lalanne C."/>
            <person name="Gautier V."/>
            <person name="Ament-Velasquez S.L."/>
            <person name="Kruys A."/>
            <person name="Hutchinson M.I."/>
            <person name="Powell A.J."/>
            <person name="Barry K."/>
            <person name="Miller A.N."/>
            <person name="Grigoriev I.V."/>
            <person name="Debuchy R."/>
            <person name="Gladieux P."/>
            <person name="Thoren M.H."/>
            <person name="Johannesson H."/>
        </authorList>
    </citation>
    <scope>NUCLEOTIDE SEQUENCE</scope>
    <source>
        <strain evidence="3">CBS 540.89</strain>
    </source>
</reference>
<sequence>MKHNALPSVSTLTTAILSTFGITHASNPPQRLDNEDFTIDLSWYPPKPSPITNLTTVINSTGVWGFIFNNSHTPDSQYGTYNWCNMPHVRKREYPRPSSEYELVYVEVIHRHHLRTPYASNAFPIEPEPWNCDDIGLFQYSSPLTPNSHESTPSYHSPFTSPMNPFLPSPAGLQGSCNFPQITLPGLSDSFQHGRDLSSVYAPLIKSNYYTNKVEFRVTNNPITSQVAGALLSGFMPAKGSSSSNSIPLMVQNKEIDSLEPKYPCPASRQLFSAIQSTPEWKRHLSLSKELFSQLDAVSGVPPTDDGFHVSFDHYYDNLSAKQCHSRPLPCSVDDKGRCITQEMADAVYRLGQWEYSYLYRGSEEALKAAVASYGVWIAELVGHITQVVRGKGGVRYRHNIAHDGSISRLLSILQIEEMHWPGMGAEVVFEVWKHKKTGGSM</sequence>
<dbReference type="InterPro" id="IPR000560">
    <property type="entry name" value="His_Pase_clade-2"/>
</dbReference>
<dbReference type="GO" id="GO:0016791">
    <property type="term" value="F:phosphatase activity"/>
    <property type="evidence" value="ECO:0007669"/>
    <property type="project" value="TreeGrafter"/>
</dbReference>
<evidence type="ECO:0000313" key="3">
    <source>
        <dbReference type="EMBL" id="KAK0741784.1"/>
    </source>
</evidence>
<dbReference type="SUPFAM" id="SSF53254">
    <property type="entry name" value="Phosphoglycerate mutase-like"/>
    <property type="match status" value="1"/>
</dbReference>
<dbReference type="Proteomes" id="UP001172159">
    <property type="component" value="Unassembled WGS sequence"/>
</dbReference>
<dbReference type="Gene3D" id="3.40.50.1240">
    <property type="entry name" value="Phosphoglycerate mutase-like"/>
    <property type="match status" value="1"/>
</dbReference>
<feature type="chain" id="PRO_5041215788" evidence="2">
    <location>
        <begin position="26"/>
        <end position="442"/>
    </location>
</feature>
<feature type="signal peptide" evidence="2">
    <location>
        <begin position="1"/>
        <end position="25"/>
    </location>
</feature>
<organism evidence="3 4">
    <name type="scientific">Apiosordaria backusii</name>
    <dbReference type="NCBI Taxonomy" id="314023"/>
    <lineage>
        <taxon>Eukaryota</taxon>
        <taxon>Fungi</taxon>
        <taxon>Dikarya</taxon>
        <taxon>Ascomycota</taxon>
        <taxon>Pezizomycotina</taxon>
        <taxon>Sordariomycetes</taxon>
        <taxon>Sordariomycetidae</taxon>
        <taxon>Sordariales</taxon>
        <taxon>Lasiosphaeriaceae</taxon>
        <taxon>Apiosordaria</taxon>
    </lineage>
</organism>
<proteinExistence type="inferred from homology"/>
<dbReference type="InterPro" id="IPR050645">
    <property type="entry name" value="Histidine_acid_phosphatase"/>
</dbReference>
<keyword evidence="2" id="KW-0732">Signal</keyword>
<dbReference type="EMBL" id="JAUKTV010000003">
    <property type="protein sequence ID" value="KAK0741784.1"/>
    <property type="molecule type" value="Genomic_DNA"/>
</dbReference>
<gene>
    <name evidence="3" type="ORF">B0T21DRAFT_408643</name>
</gene>
<accession>A0AA40EM36</accession>
<evidence type="ECO:0000256" key="1">
    <source>
        <dbReference type="ARBA" id="ARBA00005375"/>
    </source>
</evidence>
<evidence type="ECO:0000313" key="4">
    <source>
        <dbReference type="Proteomes" id="UP001172159"/>
    </source>
</evidence>
<name>A0AA40EM36_9PEZI</name>
<dbReference type="Pfam" id="PF00328">
    <property type="entry name" value="His_Phos_2"/>
    <property type="match status" value="1"/>
</dbReference>
<dbReference type="AlphaFoldDB" id="A0AA40EM36"/>
<comment type="caution">
    <text evidence="3">The sequence shown here is derived from an EMBL/GenBank/DDBJ whole genome shotgun (WGS) entry which is preliminary data.</text>
</comment>
<dbReference type="InterPro" id="IPR029033">
    <property type="entry name" value="His_PPase_superfam"/>
</dbReference>
<keyword evidence="4" id="KW-1185">Reference proteome</keyword>
<dbReference type="PANTHER" id="PTHR11567:SF195">
    <property type="entry name" value="ACID PHOSPHATASE, PUTATIVE (AFU_ORTHOLOGUE AFUA_3G14570)-RELATED"/>
    <property type="match status" value="1"/>
</dbReference>
<protein>
    <submittedName>
        <fullName evidence="3">Histidine phosphatase superfamily</fullName>
    </submittedName>
</protein>
<comment type="similarity">
    <text evidence="1">Belongs to the histidine acid phosphatase family.</text>
</comment>
<evidence type="ECO:0000256" key="2">
    <source>
        <dbReference type="SAM" id="SignalP"/>
    </source>
</evidence>